<evidence type="ECO:0000259" key="1">
    <source>
        <dbReference type="PROSITE" id="PS50011"/>
    </source>
</evidence>
<dbReference type="InterPro" id="IPR011009">
    <property type="entry name" value="Kinase-like_dom_sf"/>
</dbReference>
<dbReference type="Gene3D" id="1.10.510.10">
    <property type="entry name" value="Transferase(Phosphotransferase) domain 1"/>
    <property type="match status" value="1"/>
</dbReference>
<dbReference type="SMART" id="SM00220">
    <property type="entry name" value="S_TKc"/>
    <property type="match status" value="1"/>
</dbReference>
<reference evidence="2" key="1">
    <citation type="journal article" date="2023" name="Mol. Phylogenet. Evol.">
        <title>Genome-scale phylogeny and comparative genomics of the fungal order Sordariales.</title>
        <authorList>
            <person name="Hensen N."/>
            <person name="Bonometti L."/>
            <person name="Westerberg I."/>
            <person name="Brannstrom I.O."/>
            <person name="Guillou S."/>
            <person name="Cros-Aarteil S."/>
            <person name="Calhoun S."/>
            <person name="Haridas S."/>
            <person name="Kuo A."/>
            <person name="Mondo S."/>
            <person name="Pangilinan J."/>
            <person name="Riley R."/>
            <person name="LaButti K."/>
            <person name="Andreopoulos B."/>
            <person name="Lipzen A."/>
            <person name="Chen C."/>
            <person name="Yan M."/>
            <person name="Daum C."/>
            <person name="Ng V."/>
            <person name="Clum A."/>
            <person name="Steindorff A."/>
            <person name="Ohm R.A."/>
            <person name="Martin F."/>
            <person name="Silar P."/>
            <person name="Natvig D.O."/>
            <person name="Lalanne C."/>
            <person name="Gautier V."/>
            <person name="Ament-Velasquez S.L."/>
            <person name="Kruys A."/>
            <person name="Hutchinson M.I."/>
            <person name="Powell A.J."/>
            <person name="Barry K."/>
            <person name="Miller A.N."/>
            <person name="Grigoriev I.V."/>
            <person name="Debuchy R."/>
            <person name="Gladieux P."/>
            <person name="Hiltunen Thoren M."/>
            <person name="Johannesson H."/>
        </authorList>
    </citation>
    <scope>NUCLEOTIDE SEQUENCE</scope>
    <source>
        <strain evidence="2">CBS 103.79</strain>
    </source>
</reference>
<keyword evidence="2" id="KW-0808">Transferase</keyword>
<dbReference type="GO" id="GO:0005524">
    <property type="term" value="F:ATP binding"/>
    <property type="evidence" value="ECO:0007669"/>
    <property type="project" value="InterPro"/>
</dbReference>
<dbReference type="PANTHER" id="PTHR44167:SF24">
    <property type="entry name" value="SERINE_THREONINE-PROTEIN KINASE CHK2"/>
    <property type="match status" value="1"/>
</dbReference>
<protein>
    <submittedName>
        <fullName evidence="2">Kinase-like domain-containing protein</fullName>
    </submittedName>
</protein>
<dbReference type="Proteomes" id="UP001303889">
    <property type="component" value="Unassembled WGS sequence"/>
</dbReference>
<dbReference type="EMBL" id="MU855754">
    <property type="protein sequence ID" value="KAK3899674.1"/>
    <property type="molecule type" value="Genomic_DNA"/>
</dbReference>
<dbReference type="AlphaFoldDB" id="A0AAN6RR29"/>
<feature type="domain" description="Protein kinase" evidence="1">
    <location>
        <begin position="47"/>
        <end position="396"/>
    </location>
</feature>
<dbReference type="PROSITE" id="PS50011">
    <property type="entry name" value="PROTEIN_KINASE_DOM"/>
    <property type="match status" value="1"/>
</dbReference>
<keyword evidence="2" id="KW-0418">Kinase</keyword>
<sequence length="403" mass="45647">MARPLASSHPARIPPRPPPLLKLHETFTNGGYFWRDDYLLERWARSEQPVVYLGDVYHGYELKLRLGHWCWLTRDPASGEFLTIKFLSLPSGPIHDGLPGMNELPISPFVKQHCQSPFVSTIKTNFRIPHHLSKIEATYKHVAYDAIVYPVTGTDLRRLSTHAWAFLENPNKVPLPPGRRKETIRDLTLGLAALHEIGIAHGDIHPGNVTLAPPSAHEIERYLATRPPAVDEVRRKDGAPTDPTLPCRVTEHVDIGFGHGHASIIDLGYAFHTIDGRSYSRDYFPQGTPLPPELLGNSDATTNLPFKVDSWQLGLCMFFILTHGKFFIYRWLRTAEEDWLNQHRQEYAELSDAGSELCEKIPADLREGFRPILLSLLCPDPARRASVKDIARHQWLIQGDGRQ</sequence>
<evidence type="ECO:0000313" key="2">
    <source>
        <dbReference type="EMBL" id="KAK3899674.1"/>
    </source>
</evidence>
<evidence type="ECO:0000313" key="3">
    <source>
        <dbReference type="Proteomes" id="UP001303889"/>
    </source>
</evidence>
<dbReference type="SUPFAM" id="SSF56112">
    <property type="entry name" value="Protein kinase-like (PK-like)"/>
    <property type="match status" value="1"/>
</dbReference>
<name>A0AAN6RR29_9PEZI</name>
<accession>A0AAN6RR29</accession>
<organism evidence="2 3">
    <name type="scientific">Staphylotrichum tortipilum</name>
    <dbReference type="NCBI Taxonomy" id="2831512"/>
    <lineage>
        <taxon>Eukaryota</taxon>
        <taxon>Fungi</taxon>
        <taxon>Dikarya</taxon>
        <taxon>Ascomycota</taxon>
        <taxon>Pezizomycotina</taxon>
        <taxon>Sordariomycetes</taxon>
        <taxon>Sordariomycetidae</taxon>
        <taxon>Sordariales</taxon>
        <taxon>Chaetomiaceae</taxon>
        <taxon>Staphylotrichum</taxon>
    </lineage>
</organism>
<dbReference type="Pfam" id="PF00069">
    <property type="entry name" value="Pkinase"/>
    <property type="match status" value="1"/>
</dbReference>
<keyword evidence="3" id="KW-1185">Reference proteome</keyword>
<dbReference type="GO" id="GO:0004674">
    <property type="term" value="F:protein serine/threonine kinase activity"/>
    <property type="evidence" value="ECO:0007669"/>
    <property type="project" value="TreeGrafter"/>
</dbReference>
<proteinExistence type="predicted"/>
<dbReference type="PANTHER" id="PTHR44167">
    <property type="entry name" value="OVARIAN-SPECIFIC SERINE/THREONINE-PROTEIN KINASE LOK-RELATED"/>
    <property type="match status" value="1"/>
</dbReference>
<comment type="caution">
    <text evidence="2">The sequence shown here is derived from an EMBL/GenBank/DDBJ whole genome shotgun (WGS) entry which is preliminary data.</text>
</comment>
<gene>
    <name evidence="2" type="ORF">C8A05DRAFT_46325</name>
</gene>
<dbReference type="InterPro" id="IPR000719">
    <property type="entry name" value="Prot_kinase_dom"/>
</dbReference>
<reference evidence="2" key="2">
    <citation type="submission" date="2023-05" db="EMBL/GenBank/DDBJ databases">
        <authorList>
            <consortium name="Lawrence Berkeley National Laboratory"/>
            <person name="Steindorff A."/>
            <person name="Hensen N."/>
            <person name="Bonometti L."/>
            <person name="Westerberg I."/>
            <person name="Brannstrom I.O."/>
            <person name="Guillou S."/>
            <person name="Cros-Aarteil S."/>
            <person name="Calhoun S."/>
            <person name="Haridas S."/>
            <person name="Kuo A."/>
            <person name="Mondo S."/>
            <person name="Pangilinan J."/>
            <person name="Riley R."/>
            <person name="Labutti K."/>
            <person name="Andreopoulos B."/>
            <person name="Lipzen A."/>
            <person name="Chen C."/>
            <person name="Yanf M."/>
            <person name="Daum C."/>
            <person name="Ng V."/>
            <person name="Clum A."/>
            <person name="Ohm R."/>
            <person name="Martin F."/>
            <person name="Silar P."/>
            <person name="Natvig D."/>
            <person name="Lalanne C."/>
            <person name="Gautier V."/>
            <person name="Ament-Velasquez S.L."/>
            <person name="Kruys A."/>
            <person name="Hutchinson M.I."/>
            <person name="Powell A.J."/>
            <person name="Barry K."/>
            <person name="Miller A.N."/>
            <person name="Grigoriev I.V."/>
            <person name="Debuchy R."/>
            <person name="Gladieux P."/>
            <person name="Thoren M.H."/>
            <person name="Johannesson H."/>
        </authorList>
    </citation>
    <scope>NUCLEOTIDE SEQUENCE</scope>
    <source>
        <strain evidence="2">CBS 103.79</strain>
    </source>
</reference>
<dbReference type="GO" id="GO:0005634">
    <property type="term" value="C:nucleus"/>
    <property type="evidence" value="ECO:0007669"/>
    <property type="project" value="TreeGrafter"/>
</dbReference>
<dbReference type="GO" id="GO:0044773">
    <property type="term" value="P:mitotic DNA damage checkpoint signaling"/>
    <property type="evidence" value="ECO:0007669"/>
    <property type="project" value="TreeGrafter"/>
</dbReference>